<evidence type="ECO:0000313" key="1">
    <source>
        <dbReference type="EMBL" id="JAH66034.1"/>
    </source>
</evidence>
<accession>A0A0E9UJJ5</accession>
<dbReference type="EMBL" id="GBXM01042543">
    <property type="protein sequence ID" value="JAH66034.1"/>
    <property type="molecule type" value="Transcribed_RNA"/>
</dbReference>
<dbReference type="AlphaFoldDB" id="A0A0E9UJJ5"/>
<reference evidence="1" key="2">
    <citation type="journal article" date="2015" name="Fish Shellfish Immunol.">
        <title>Early steps in the European eel (Anguilla anguilla)-Vibrio vulnificus interaction in the gills: Role of the RtxA13 toxin.</title>
        <authorList>
            <person name="Callol A."/>
            <person name="Pajuelo D."/>
            <person name="Ebbesson L."/>
            <person name="Teles M."/>
            <person name="MacKenzie S."/>
            <person name="Amaro C."/>
        </authorList>
    </citation>
    <scope>NUCLEOTIDE SEQUENCE</scope>
</reference>
<protein>
    <submittedName>
        <fullName evidence="1">Uncharacterized protein</fullName>
    </submittedName>
</protein>
<reference evidence="1" key="1">
    <citation type="submission" date="2014-11" db="EMBL/GenBank/DDBJ databases">
        <authorList>
            <person name="Amaro Gonzalez C."/>
        </authorList>
    </citation>
    <scope>NUCLEOTIDE SEQUENCE</scope>
</reference>
<name>A0A0E9UJJ5_ANGAN</name>
<sequence length="38" mass="4107">MCLLSSDGQSTAYSQMLSLTKPKIVGYCTIFICMEVSG</sequence>
<proteinExistence type="predicted"/>
<organism evidence="1">
    <name type="scientific">Anguilla anguilla</name>
    <name type="common">European freshwater eel</name>
    <name type="synonym">Muraena anguilla</name>
    <dbReference type="NCBI Taxonomy" id="7936"/>
    <lineage>
        <taxon>Eukaryota</taxon>
        <taxon>Metazoa</taxon>
        <taxon>Chordata</taxon>
        <taxon>Craniata</taxon>
        <taxon>Vertebrata</taxon>
        <taxon>Euteleostomi</taxon>
        <taxon>Actinopterygii</taxon>
        <taxon>Neopterygii</taxon>
        <taxon>Teleostei</taxon>
        <taxon>Anguilliformes</taxon>
        <taxon>Anguillidae</taxon>
        <taxon>Anguilla</taxon>
    </lineage>
</organism>